<name>A0AC35G3K2_9BILA</name>
<sequence length="294" mass="33474">MRNPIASKRKNNSAVFSDIPKKQKYNSSHLNSTLNSSGFSLFDDSTSLPEALALKLDTYASKLVHSENVACPDLADFDIDDMESVETIKDLREELGRKLKHFDSAGTTDVNYETAAIAGAKLMMDERPATRNMTRKLAEEVGCNERSLLYNALPTDVGESKAAKYVSDKRKEDIVESFIDFQKQLKFKVNILNHVAKKADENVVHTRRRHSAQDNMKTPPKNRLGRMAFTDLQRTPKKKSFQPDPLSYTRIMDNYADMLASEVKDRSINFKRLEPIPFNLDEADEEEDERMEEA</sequence>
<evidence type="ECO:0000313" key="2">
    <source>
        <dbReference type="WBParaSite" id="PS1159_v2.g23726.t1"/>
    </source>
</evidence>
<reference evidence="2" key="1">
    <citation type="submission" date="2022-11" db="UniProtKB">
        <authorList>
            <consortium name="WormBaseParasite"/>
        </authorList>
    </citation>
    <scope>IDENTIFICATION</scope>
</reference>
<dbReference type="WBParaSite" id="PS1159_v2.g23726.t1">
    <property type="protein sequence ID" value="PS1159_v2.g23726.t1"/>
    <property type="gene ID" value="PS1159_v2.g23726"/>
</dbReference>
<dbReference type="Proteomes" id="UP000887580">
    <property type="component" value="Unplaced"/>
</dbReference>
<organism evidence="1 2">
    <name type="scientific">Panagrolaimus sp. PS1159</name>
    <dbReference type="NCBI Taxonomy" id="55785"/>
    <lineage>
        <taxon>Eukaryota</taxon>
        <taxon>Metazoa</taxon>
        <taxon>Ecdysozoa</taxon>
        <taxon>Nematoda</taxon>
        <taxon>Chromadorea</taxon>
        <taxon>Rhabditida</taxon>
        <taxon>Tylenchina</taxon>
        <taxon>Panagrolaimomorpha</taxon>
        <taxon>Panagrolaimoidea</taxon>
        <taxon>Panagrolaimidae</taxon>
        <taxon>Panagrolaimus</taxon>
    </lineage>
</organism>
<accession>A0AC35G3K2</accession>
<evidence type="ECO:0000313" key="1">
    <source>
        <dbReference type="Proteomes" id="UP000887580"/>
    </source>
</evidence>
<proteinExistence type="predicted"/>
<protein>
    <submittedName>
        <fullName evidence="2">Uncharacterized protein</fullName>
    </submittedName>
</protein>